<evidence type="ECO:0000313" key="3">
    <source>
        <dbReference type="EMBL" id="QWZ08398.1"/>
    </source>
</evidence>
<dbReference type="Pfam" id="PF12811">
    <property type="entry name" value="BaxI_1"/>
    <property type="match status" value="1"/>
</dbReference>
<feature type="transmembrane region" description="Helical" evidence="2">
    <location>
        <begin position="218"/>
        <end position="236"/>
    </location>
</feature>
<feature type="compositionally biased region" description="Polar residues" evidence="1">
    <location>
        <begin position="16"/>
        <end position="34"/>
    </location>
</feature>
<gene>
    <name evidence="3" type="ORF">KRR39_00495</name>
</gene>
<organism evidence="3 4">
    <name type="scientific">Nocardioides panacis</name>
    <dbReference type="NCBI Taxonomy" id="2849501"/>
    <lineage>
        <taxon>Bacteria</taxon>
        <taxon>Bacillati</taxon>
        <taxon>Actinomycetota</taxon>
        <taxon>Actinomycetes</taxon>
        <taxon>Propionibacteriales</taxon>
        <taxon>Nocardioidaceae</taxon>
        <taxon>Nocardioides</taxon>
    </lineage>
</organism>
<proteinExistence type="predicted"/>
<accession>A0A975SYM7</accession>
<keyword evidence="2" id="KW-0812">Transmembrane</keyword>
<protein>
    <submittedName>
        <fullName evidence="3">Bax inhibitor-1/YccA family protein</fullName>
    </submittedName>
</protein>
<evidence type="ECO:0000256" key="1">
    <source>
        <dbReference type="SAM" id="MobiDB-lite"/>
    </source>
</evidence>
<feature type="region of interest" description="Disordered" evidence="1">
    <location>
        <begin position="1"/>
        <end position="43"/>
    </location>
</feature>
<evidence type="ECO:0000313" key="4">
    <source>
        <dbReference type="Proteomes" id="UP000683575"/>
    </source>
</evidence>
<dbReference type="Proteomes" id="UP000683575">
    <property type="component" value="Chromosome"/>
</dbReference>
<evidence type="ECO:0000256" key="2">
    <source>
        <dbReference type="SAM" id="Phobius"/>
    </source>
</evidence>
<keyword evidence="2" id="KW-1133">Transmembrane helix</keyword>
<dbReference type="PIRSF" id="PIRSF009160">
    <property type="entry name" value="UCP009160"/>
    <property type="match status" value="1"/>
</dbReference>
<dbReference type="AlphaFoldDB" id="A0A975SYM7"/>
<keyword evidence="4" id="KW-1185">Reference proteome</keyword>
<dbReference type="RefSeq" id="WP_216939888.1">
    <property type="nucleotide sequence ID" value="NZ_CP077062.1"/>
</dbReference>
<reference evidence="3" key="1">
    <citation type="submission" date="2021-06" db="EMBL/GenBank/DDBJ databases">
        <title>Complete genome sequence of Nocardioides sp. G188.</title>
        <authorList>
            <person name="Im W.-T."/>
        </authorList>
    </citation>
    <scope>NUCLEOTIDE SEQUENCE</scope>
    <source>
        <strain evidence="3">G188</strain>
    </source>
</reference>
<feature type="transmembrane region" description="Helical" evidence="2">
    <location>
        <begin position="257"/>
        <end position="279"/>
    </location>
</feature>
<feature type="transmembrane region" description="Helical" evidence="2">
    <location>
        <begin position="65"/>
        <end position="82"/>
    </location>
</feature>
<feature type="transmembrane region" description="Helical" evidence="2">
    <location>
        <begin position="153"/>
        <end position="174"/>
    </location>
</feature>
<dbReference type="PANTHER" id="PTHR41282">
    <property type="entry name" value="CONSERVED TRANSMEMBRANE PROTEIN-RELATED"/>
    <property type="match status" value="1"/>
</dbReference>
<dbReference type="InterPro" id="IPR010539">
    <property type="entry name" value="BaxI_1-like"/>
</dbReference>
<dbReference type="EMBL" id="CP077062">
    <property type="protein sequence ID" value="QWZ08398.1"/>
    <property type="molecule type" value="Genomic_DNA"/>
</dbReference>
<feature type="transmembrane region" description="Helical" evidence="2">
    <location>
        <begin position="123"/>
        <end position="141"/>
    </location>
</feature>
<feature type="transmembrane region" description="Helical" evidence="2">
    <location>
        <begin position="94"/>
        <end position="111"/>
    </location>
</feature>
<feature type="transmembrane region" description="Helical" evidence="2">
    <location>
        <begin position="186"/>
        <end position="206"/>
    </location>
</feature>
<name>A0A975SYM7_9ACTN</name>
<keyword evidence="2" id="KW-0472">Membrane</keyword>
<sequence>MQSSNPVFRRSEGFNGKSTTSGMSYPAYGTQTRTDPYGGGRQDAPVYTGPSTDARMTIDSVVQKSGITLGLVVLVAAATWFLTPAPGSLDAGVLYLLLMVGAFGGFALSMVNSFKRVISPGLVIAYAVLEGLFVGAFSKVIDGSFGDGEHGIVVGAVAGTFAAVAGTLAAYKFFNIRVTPTFRKWVVGAMLGFVAVALLDVVLGLFGSSFGFNGFGPMGLLSSVIGLGLGVLMLILDFDFVERGIEAGLPERESWRAAFGLTVTIIWIYVELLRILAILRGD</sequence>
<dbReference type="PANTHER" id="PTHR41282:SF1">
    <property type="entry name" value="CONSERVED TRANSMEMBRANE PROTEIN-RELATED"/>
    <property type="match status" value="1"/>
</dbReference>
<dbReference type="KEGG" id="nps:KRR39_00495"/>